<dbReference type="InterPro" id="IPR013114">
    <property type="entry name" value="FabA_FabZ"/>
</dbReference>
<evidence type="ECO:0000256" key="1">
    <source>
        <dbReference type="ARBA" id="ARBA00001055"/>
    </source>
</evidence>
<dbReference type="EC" id="4.2.1.59" evidence="10"/>
<comment type="similarity">
    <text evidence="3 10">Belongs to the thioester dehydratase family. FabZ subfamily.</text>
</comment>
<dbReference type="Pfam" id="PF07977">
    <property type="entry name" value="FabA"/>
    <property type="match status" value="1"/>
</dbReference>
<dbReference type="GO" id="GO:0009245">
    <property type="term" value="P:lipid A biosynthetic process"/>
    <property type="evidence" value="ECO:0007669"/>
    <property type="project" value="UniProtKB-UniRule"/>
</dbReference>
<comment type="catalytic activity">
    <reaction evidence="1 10">
        <text>a (3R)-hydroxyacyl-[ACP] = a (2E)-enoyl-[ACP] + H2O</text>
        <dbReference type="Rhea" id="RHEA:13097"/>
        <dbReference type="Rhea" id="RHEA-COMP:9925"/>
        <dbReference type="Rhea" id="RHEA-COMP:9945"/>
        <dbReference type="ChEBI" id="CHEBI:15377"/>
        <dbReference type="ChEBI" id="CHEBI:78784"/>
        <dbReference type="ChEBI" id="CHEBI:78827"/>
        <dbReference type="EC" id="4.2.1.59"/>
    </reaction>
</comment>
<evidence type="ECO:0000256" key="10">
    <source>
        <dbReference type="HAMAP-Rule" id="MF_00406"/>
    </source>
</evidence>
<dbReference type="CDD" id="cd01288">
    <property type="entry name" value="FabZ"/>
    <property type="match status" value="1"/>
</dbReference>
<evidence type="ECO:0000256" key="7">
    <source>
        <dbReference type="ARBA" id="ARBA00023098"/>
    </source>
</evidence>
<dbReference type="NCBIfam" id="NF000582">
    <property type="entry name" value="PRK00006.1"/>
    <property type="match status" value="1"/>
</dbReference>
<dbReference type="GO" id="GO:0016020">
    <property type="term" value="C:membrane"/>
    <property type="evidence" value="ECO:0007669"/>
    <property type="project" value="GOC"/>
</dbReference>
<keyword evidence="4 10" id="KW-0963">Cytoplasm</keyword>
<reference evidence="11" key="1">
    <citation type="submission" date="2020-07" db="EMBL/GenBank/DDBJ databases">
        <title>Huge and variable diversity of episymbiotic CPR bacteria and DPANN archaea in groundwater ecosystems.</title>
        <authorList>
            <person name="He C.Y."/>
            <person name="Keren R."/>
            <person name="Whittaker M."/>
            <person name="Farag I.F."/>
            <person name="Doudna J."/>
            <person name="Cate J.H.D."/>
            <person name="Banfield J.F."/>
        </authorList>
    </citation>
    <scope>NUCLEOTIDE SEQUENCE</scope>
    <source>
        <strain evidence="11">NC_groundwater_17_Pr7_B-0.1um_64_12</strain>
    </source>
</reference>
<protein>
    <recommendedName>
        <fullName evidence="10">3-hydroxyacyl-[acyl-carrier-protein] dehydratase FabZ</fullName>
        <ecNumber evidence="10">4.2.1.59</ecNumber>
    </recommendedName>
    <alternativeName>
        <fullName evidence="10">(3R)-hydroxymyristoyl-[acyl-carrier-protein] dehydratase</fullName>
        <shortName evidence="10">(3R)-hydroxymyristoyl-ACP dehydrase</shortName>
    </alternativeName>
    <alternativeName>
        <fullName evidence="10">Beta-hydroxyacyl-ACP dehydratase</fullName>
    </alternativeName>
</protein>
<dbReference type="Proteomes" id="UP000727962">
    <property type="component" value="Unassembled WGS sequence"/>
</dbReference>
<dbReference type="NCBIfam" id="TIGR01750">
    <property type="entry name" value="fabZ"/>
    <property type="match status" value="1"/>
</dbReference>
<evidence type="ECO:0000313" key="12">
    <source>
        <dbReference type="Proteomes" id="UP000727962"/>
    </source>
</evidence>
<comment type="function">
    <text evidence="9 10">Involved in unsaturated fatty acids biosynthesis. Catalyzes the dehydration of short chain beta-hydroxyacyl-ACPs and long chain saturated and unsaturated beta-hydroxyacyl-ACPs.</text>
</comment>
<evidence type="ECO:0000256" key="3">
    <source>
        <dbReference type="ARBA" id="ARBA00009174"/>
    </source>
</evidence>
<dbReference type="HAMAP" id="MF_00406">
    <property type="entry name" value="FabZ"/>
    <property type="match status" value="1"/>
</dbReference>
<keyword evidence="8 10" id="KW-0456">Lyase</keyword>
<dbReference type="EMBL" id="JACOSL010000039">
    <property type="protein sequence ID" value="MBI1756720.1"/>
    <property type="molecule type" value="Genomic_DNA"/>
</dbReference>
<sequence length="144" mass="15980">MISIEEILDHLPHRYPMLLVDRILEVDPGKRLVGLKNVTFNEEFFQGHYPGMPVMPGVLILEAMAQAGACMLLSLDENKSRVPLIGAIDDVKFKRKVVPGDQLVSTVELMWMRGSIGRFKGVATVDGELVATMELTFKLAARDA</sequence>
<keyword evidence="7 10" id="KW-0443">Lipid metabolism</keyword>
<proteinExistence type="inferred from homology"/>
<comment type="subcellular location">
    <subcellularLocation>
        <location evidence="2 10">Cytoplasm</location>
    </subcellularLocation>
</comment>
<accession>A0A931PVX8</accession>
<gene>
    <name evidence="10 11" type="primary">fabZ</name>
    <name evidence="11" type="ORF">HYR64_06390</name>
</gene>
<dbReference type="GO" id="GO:0019171">
    <property type="term" value="F:(3R)-hydroxyacyl-[acyl-carrier-protein] dehydratase activity"/>
    <property type="evidence" value="ECO:0007669"/>
    <property type="project" value="UniProtKB-EC"/>
</dbReference>
<evidence type="ECO:0000256" key="2">
    <source>
        <dbReference type="ARBA" id="ARBA00004496"/>
    </source>
</evidence>
<keyword evidence="6 10" id="KW-0441">Lipid A biosynthesis</keyword>
<evidence type="ECO:0000256" key="5">
    <source>
        <dbReference type="ARBA" id="ARBA00022516"/>
    </source>
</evidence>
<comment type="caution">
    <text evidence="11">The sequence shown here is derived from an EMBL/GenBank/DDBJ whole genome shotgun (WGS) entry which is preliminary data.</text>
</comment>
<dbReference type="InterPro" id="IPR010084">
    <property type="entry name" value="FabZ"/>
</dbReference>
<evidence type="ECO:0000256" key="9">
    <source>
        <dbReference type="ARBA" id="ARBA00025049"/>
    </source>
</evidence>
<feature type="active site" evidence="10">
    <location>
        <position position="48"/>
    </location>
</feature>
<evidence type="ECO:0000256" key="6">
    <source>
        <dbReference type="ARBA" id="ARBA00022556"/>
    </source>
</evidence>
<evidence type="ECO:0000313" key="11">
    <source>
        <dbReference type="EMBL" id="MBI1756720.1"/>
    </source>
</evidence>
<dbReference type="PANTHER" id="PTHR30272:SF1">
    <property type="entry name" value="3-HYDROXYACYL-[ACYL-CARRIER-PROTEIN] DEHYDRATASE"/>
    <property type="match status" value="1"/>
</dbReference>
<dbReference type="GO" id="GO:0006633">
    <property type="term" value="P:fatty acid biosynthetic process"/>
    <property type="evidence" value="ECO:0007669"/>
    <property type="project" value="UniProtKB-UniRule"/>
</dbReference>
<dbReference type="GO" id="GO:0005737">
    <property type="term" value="C:cytoplasm"/>
    <property type="evidence" value="ECO:0007669"/>
    <property type="project" value="UniProtKB-SubCell"/>
</dbReference>
<name>A0A931PVX8_FIMGI</name>
<organism evidence="11 12">
    <name type="scientific">Fimbriimonas ginsengisoli</name>
    <dbReference type="NCBI Taxonomy" id="1005039"/>
    <lineage>
        <taxon>Bacteria</taxon>
        <taxon>Bacillati</taxon>
        <taxon>Armatimonadota</taxon>
        <taxon>Fimbriimonadia</taxon>
        <taxon>Fimbriimonadales</taxon>
        <taxon>Fimbriimonadaceae</taxon>
        <taxon>Fimbriimonas</taxon>
    </lineage>
</organism>
<evidence type="ECO:0000256" key="4">
    <source>
        <dbReference type="ARBA" id="ARBA00022490"/>
    </source>
</evidence>
<dbReference type="InterPro" id="IPR029069">
    <property type="entry name" value="HotDog_dom_sf"/>
</dbReference>
<evidence type="ECO:0000256" key="8">
    <source>
        <dbReference type="ARBA" id="ARBA00023239"/>
    </source>
</evidence>
<dbReference type="AlphaFoldDB" id="A0A931PVX8"/>
<dbReference type="Gene3D" id="3.10.129.10">
    <property type="entry name" value="Hotdog Thioesterase"/>
    <property type="match status" value="1"/>
</dbReference>
<dbReference type="SUPFAM" id="SSF54637">
    <property type="entry name" value="Thioesterase/thiol ester dehydrase-isomerase"/>
    <property type="match status" value="1"/>
</dbReference>
<keyword evidence="5 10" id="KW-0444">Lipid biosynthesis</keyword>
<dbReference type="PANTHER" id="PTHR30272">
    <property type="entry name" value="3-HYDROXYACYL-[ACYL-CARRIER-PROTEIN] DEHYDRATASE"/>
    <property type="match status" value="1"/>
</dbReference>
<dbReference type="FunFam" id="3.10.129.10:FF:000001">
    <property type="entry name" value="3-hydroxyacyl-[acyl-carrier-protein] dehydratase FabZ"/>
    <property type="match status" value="1"/>
</dbReference>